<protein>
    <submittedName>
        <fullName evidence="1">Uncharacterized protein</fullName>
    </submittedName>
</protein>
<comment type="caution">
    <text evidence="1">The sequence shown here is derived from an EMBL/GenBank/DDBJ whole genome shotgun (WGS) entry which is preliminary data.</text>
</comment>
<sequence length="86" mass="10394">MSRILRKENQNSKYVKYNDLIRQNGGEFQQIFLPKSVEQCYLNKNSLCERDLLCHNLLYYIKIYQFSILFQNCIKKMITIDATQMF</sequence>
<accession>A0A8H3LQZ2</accession>
<reference evidence="1" key="1">
    <citation type="submission" date="2019-10" db="EMBL/GenBank/DDBJ databases">
        <title>Conservation and host-specific expression of non-tandemly repeated heterogenous ribosome RNA gene in arbuscular mycorrhizal fungi.</title>
        <authorList>
            <person name="Maeda T."/>
            <person name="Kobayashi Y."/>
            <person name="Nakagawa T."/>
            <person name="Ezawa T."/>
            <person name="Yamaguchi K."/>
            <person name="Bino T."/>
            <person name="Nishimoto Y."/>
            <person name="Shigenobu S."/>
            <person name="Kawaguchi M."/>
        </authorList>
    </citation>
    <scope>NUCLEOTIDE SEQUENCE</scope>
    <source>
        <strain evidence="1">HR1</strain>
    </source>
</reference>
<gene>
    <name evidence="1" type="ORF">RCL2_001829500</name>
</gene>
<dbReference type="AlphaFoldDB" id="A0A8H3LQZ2"/>
<dbReference type="Proteomes" id="UP000615446">
    <property type="component" value="Unassembled WGS sequence"/>
</dbReference>
<proteinExistence type="predicted"/>
<evidence type="ECO:0000313" key="2">
    <source>
        <dbReference type="Proteomes" id="UP000615446"/>
    </source>
</evidence>
<name>A0A8H3LQZ2_9GLOM</name>
<dbReference type="EMBL" id="BLAL01000203">
    <property type="protein sequence ID" value="GES91479.1"/>
    <property type="molecule type" value="Genomic_DNA"/>
</dbReference>
<organism evidence="1 2">
    <name type="scientific">Rhizophagus clarus</name>
    <dbReference type="NCBI Taxonomy" id="94130"/>
    <lineage>
        <taxon>Eukaryota</taxon>
        <taxon>Fungi</taxon>
        <taxon>Fungi incertae sedis</taxon>
        <taxon>Mucoromycota</taxon>
        <taxon>Glomeromycotina</taxon>
        <taxon>Glomeromycetes</taxon>
        <taxon>Glomerales</taxon>
        <taxon>Glomeraceae</taxon>
        <taxon>Rhizophagus</taxon>
    </lineage>
</organism>
<evidence type="ECO:0000313" key="1">
    <source>
        <dbReference type="EMBL" id="GES91479.1"/>
    </source>
</evidence>